<protein>
    <submittedName>
        <fullName evidence="2">Anti-anti-sigma factor</fullName>
    </submittedName>
</protein>
<evidence type="ECO:0000313" key="2">
    <source>
        <dbReference type="EMBL" id="SDZ26682.1"/>
    </source>
</evidence>
<dbReference type="PROSITE" id="PS50801">
    <property type="entry name" value="STAS"/>
    <property type="match status" value="1"/>
</dbReference>
<name>A0A1H3RLS6_9ACTN</name>
<dbReference type="Pfam" id="PF01740">
    <property type="entry name" value="STAS"/>
    <property type="match status" value="1"/>
</dbReference>
<evidence type="ECO:0000313" key="3">
    <source>
        <dbReference type="Proteomes" id="UP000199632"/>
    </source>
</evidence>
<accession>A0A1H3RLS6</accession>
<proteinExistence type="predicted"/>
<dbReference type="Gene3D" id="3.30.750.24">
    <property type="entry name" value="STAS domain"/>
    <property type="match status" value="1"/>
</dbReference>
<dbReference type="STRING" id="137265.SAMN05421684_3978"/>
<reference evidence="3" key="1">
    <citation type="submission" date="2016-10" db="EMBL/GenBank/DDBJ databases">
        <authorList>
            <person name="Varghese N."/>
            <person name="Submissions S."/>
        </authorList>
    </citation>
    <scope>NUCLEOTIDE SEQUENCE [LARGE SCALE GENOMIC DNA]</scope>
    <source>
        <strain evidence="3">DSM 44718</strain>
    </source>
</reference>
<keyword evidence="3" id="KW-1185">Reference proteome</keyword>
<dbReference type="RefSeq" id="WP_090794366.1">
    <property type="nucleotide sequence ID" value="NZ_BOND01000021.1"/>
</dbReference>
<evidence type="ECO:0000259" key="1">
    <source>
        <dbReference type="PROSITE" id="PS50801"/>
    </source>
</evidence>
<dbReference type="AlphaFoldDB" id="A0A1H3RLS6"/>
<dbReference type="SUPFAM" id="SSF52091">
    <property type="entry name" value="SpoIIaa-like"/>
    <property type="match status" value="1"/>
</dbReference>
<dbReference type="OrthoDB" id="3386588at2"/>
<dbReference type="EMBL" id="FNQB01000002">
    <property type="protein sequence ID" value="SDZ26682.1"/>
    <property type="molecule type" value="Genomic_DNA"/>
</dbReference>
<dbReference type="InterPro" id="IPR036513">
    <property type="entry name" value="STAS_dom_sf"/>
</dbReference>
<dbReference type="CDD" id="cd07043">
    <property type="entry name" value="STAS_anti-anti-sigma_factors"/>
    <property type="match status" value="1"/>
</dbReference>
<dbReference type="Proteomes" id="UP000199632">
    <property type="component" value="Unassembled WGS sequence"/>
</dbReference>
<organism evidence="2 3">
    <name type="scientific">Asanoa ishikariensis</name>
    <dbReference type="NCBI Taxonomy" id="137265"/>
    <lineage>
        <taxon>Bacteria</taxon>
        <taxon>Bacillati</taxon>
        <taxon>Actinomycetota</taxon>
        <taxon>Actinomycetes</taxon>
        <taxon>Micromonosporales</taxon>
        <taxon>Micromonosporaceae</taxon>
        <taxon>Asanoa</taxon>
    </lineage>
</organism>
<gene>
    <name evidence="2" type="ORF">SAMN05421684_3978</name>
</gene>
<feature type="domain" description="STAS" evidence="1">
    <location>
        <begin position="21"/>
        <end position="101"/>
    </location>
</feature>
<dbReference type="InterPro" id="IPR002645">
    <property type="entry name" value="STAS_dom"/>
</dbReference>
<sequence length="101" mass="11139">MDQEETVFSATSEGDADHRRVVVTGEVDMATADQMFQAATRESAEHVTLDLRAVTFFDSAAIQALVRLTDRIPHLSVIPSRRVRRVLDIAGLGDQAWLSAE</sequence>